<keyword evidence="2" id="KW-0812">Transmembrane</keyword>
<feature type="transmembrane region" description="Helical" evidence="2">
    <location>
        <begin position="313"/>
        <end position="330"/>
    </location>
</feature>
<feature type="transmembrane region" description="Helical" evidence="2">
    <location>
        <begin position="288"/>
        <end position="307"/>
    </location>
</feature>
<protein>
    <submittedName>
        <fullName evidence="3">Uncharacterized protein</fullName>
    </submittedName>
</protein>
<proteinExistence type="predicted"/>
<feature type="transmembrane region" description="Helical" evidence="2">
    <location>
        <begin position="128"/>
        <end position="146"/>
    </location>
</feature>
<evidence type="ECO:0000256" key="2">
    <source>
        <dbReference type="SAM" id="Phobius"/>
    </source>
</evidence>
<organism evidence="3 4">
    <name type="scientific">Kitasatospora cinereorecta</name>
    <dbReference type="NCBI Taxonomy" id="285560"/>
    <lineage>
        <taxon>Bacteria</taxon>
        <taxon>Bacillati</taxon>
        <taxon>Actinomycetota</taxon>
        <taxon>Actinomycetes</taxon>
        <taxon>Kitasatosporales</taxon>
        <taxon>Streptomycetaceae</taxon>
        <taxon>Kitasatospora</taxon>
    </lineage>
</organism>
<gene>
    <name evidence="3" type="ORF">ACFPZF_17725</name>
</gene>
<feature type="transmembrane region" description="Helical" evidence="2">
    <location>
        <begin position="88"/>
        <end position="108"/>
    </location>
</feature>
<evidence type="ECO:0000313" key="4">
    <source>
        <dbReference type="Proteomes" id="UP001596066"/>
    </source>
</evidence>
<keyword evidence="2" id="KW-1133">Transmembrane helix</keyword>
<dbReference type="RefSeq" id="WP_346146680.1">
    <property type="nucleotide sequence ID" value="NZ_BAAAUA010000029.1"/>
</dbReference>
<reference evidence="4" key="1">
    <citation type="journal article" date="2019" name="Int. J. Syst. Evol. Microbiol.">
        <title>The Global Catalogue of Microorganisms (GCM) 10K type strain sequencing project: providing services to taxonomists for standard genome sequencing and annotation.</title>
        <authorList>
            <consortium name="The Broad Institute Genomics Platform"/>
            <consortium name="The Broad Institute Genome Sequencing Center for Infectious Disease"/>
            <person name="Wu L."/>
            <person name="Ma J."/>
        </authorList>
    </citation>
    <scope>NUCLEOTIDE SEQUENCE [LARGE SCALE GENOMIC DNA]</scope>
    <source>
        <strain evidence="4">CGMCC 4.1622</strain>
    </source>
</reference>
<keyword evidence="4" id="KW-1185">Reference proteome</keyword>
<sequence length="375" mass="39791">MQWFESVVFALFPPFVAGVLHRPLMAALDLPDVWKGWWIPAWIARRVPARVVPSPADVAGHGPVDSSPAKLNEHWCSGVRRSWGLETWASIFVILPAAVAGTLALGGLVLTVHPSSSDDAQFAREHTLGFFSLSAGLGSAAVLWFLRSRSLYRRRLGASLPLTSAFHLARLLRDCSAAAAGGLALLELDQRVARYTNQLGWFAAYGVDRERRRAALQPHIARVQLAVETEMSNVLRDGPDAVPRLARLLATLLDRSVQGRWMGLLEESDLPTERTELVAPRGDRHDRWVVLGGSVAAAAVMGTAIVAGLPAAAVAPAALTALIGPAVMWGSDKLGTRREQAQIVAAAVSAAGSAAAEPPAPAENPSAAGVPAPRA</sequence>
<name>A0ABW0VBY4_9ACTN</name>
<accession>A0ABW0VBY4</accession>
<dbReference type="Proteomes" id="UP001596066">
    <property type="component" value="Unassembled WGS sequence"/>
</dbReference>
<evidence type="ECO:0000256" key="1">
    <source>
        <dbReference type="SAM" id="MobiDB-lite"/>
    </source>
</evidence>
<feature type="region of interest" description="Disordered" evidence="1">
    <location>
        <begin position="354"/>
        <end position="375"/>
    </location>
</feature>
<dbReference type="EMBL" id="JBHSOC010000028">
    <property type="protein sequence ID" value="MFC5643191.1"/>
    <property type="molecule type" value="Genomic_DNA"/>
</dbReference>
<comment type="caution">
    <text evidence="3">The sequence shown here is derived from an EMBL/GenBank/DDBJ whole genome shotgun (WGS) entry which is preliminary data.</text>
</comment>
<feature type="compositionally biased region" description="Low complexity" evidence="1">
    <location>
        <begin position="354"/>
        <end position="369"/>
    </location>
</feature>
<evidence type="ECO:0000313" key="3">
    <source>
        <dbReference type="EMBL" id="MFC5643191.1"/>
    </source>
</evidence>
<keyword evidence="2" id="KW-0472">Membrane</keyword>